<keyword evidence="4" id="KW-1185">Reference proteome</keyword>
<gene>
    <name evidence="3" type="ORF">HAD_03600</name>
</gene>
<evidence type="ECO:0000313" key="4">
    <source>
        <dbReference type="Proteomes" id="UP000027446"/>
    </source>
</evidence>
<dbReference type="AlphaFoldDB" id="A0A069E3Z4"/>
<dbReference type="Proteomes" id="UP000027446">
    <property type="component" value="Unassembled WGS sequence"/>
</dbReference>
<feature type="domain" description="Activator of Hsp90 ATPase homologue 1/2-like C-terminal" evidence="2">
    <location>
        <begin position="15"/>
        <end position="146"/>
    </location>
</feature>
<accession>A0A069E3Z4</accession>
<evidence type="ECO:0000259" key="2">
    <source>
        <dbReference type="Pfam" id="PF08327"/>
    </source>
</evidence>
<reference evidence="3 4" key="1">
    <citation type="journal article" date="2014" name="Antonie Van Leeuwenhoek">
        <title>Hyphomonas beringensis sp. nov. and Hyphomonas chukchiensis sp. nov., isolated from surface seawater of the Bering Sea and Chukchi Sea.</title>
        <authorList>
            <person name="Li C."/>
            <person name="Lai Q."/>
            <person name="Li G."/>
            <person name="Dong C."/>
            <person name="Wang J."/>
            <person name="Liao Y."/>
            <person name="Shao Z."/>
        </authorList>
    </citation>
    <scope>NUCLEOTIDE SEQUENCE [LARGE SCALE GENOMIC DNA]</scope>
    <source>
        <strain evidence="3 4">MHS-3</strain>
    </source>
</reference>
<dbReference type="PATRIC" id="fig|1280949.3.peg.737"/>
<protein>
    <submittedName>
        <fullName evidence="3">Activator of Hsp90 ATPase 1 family protein</fullName>
    </submittedName>
</protein>
<dbReference type="InterPro" id="IPR013538">
    <property type="entry name" value="ASHA1/2-like_C"/>
</dbReference>
<sequence length="163" mass="18055">MPACKTHEASRIVFAPEDTLYGAMTDLDQLALWLLPDGEDMRIDKFDLRPGGTFRVSFGRDGDCPVEAINGRFIDIISDQQIVQILELDSALQGFTGTMRVTWSLEDVAEGTCLRIVADDTPPGLDTDWLTRQFELTLDRLATLVERMPSASIIYSEAGAQPC</sequence>
<dbReference type="EMBL" id="ARYH01000001">
    <property type="protein sequence ID" value="KCZ84733.1"/>
    <property type="molecule type" value="Genomic_DNA"/>
</dbReference>
<comment type="similarity">
    <text evidence="1">Belongs to the AHA1 family.</text>
</comment>
<proteinExistence type="inferred from homology"/>
<comment type="caution">
    <text evidence="3">The sequence shown here is derived from an EMBL/GenBank/DDBJ whole genome shotgun (WGS) entry which is preliminary data.</text>
</comment>
<evidence type="ECO:0000313" key="3">
    <source>
        <dbReference type="EMBL" id="KCZ84733.1"/>
    </source>
</evidence>
<dbReference type="RefSeq" id="WP_035569475.1">
    <property type="nucleotide sequence ID" value="NZ_ARYH01000001.1"/>
</dbReference>
<dbReference type="InterPro" id="IPR023393">
    <property type="entry name" value="START-like_dom_sf"/>
</dbReference>
<dbReference type="Pfam" id="PF08327">
    <property type="entry name" value="AHSA1"/>
    <property type="match status" value="1"/>
</dbReference>
<dbReference type="Gene3D" id="3.30.530.20">
    <property type="match status" value="1"/>
</dbReference>
<dbReference type="SUPFAM" id="SSF55961">
    <property type="entry name" value="Bet v1-like"/>
    <property type="match status" value="1"/>
</dbReference>
<dbReference type="OrthoDB" id="9786557at2"/>
<organism evidence="3 4">
    <name type="scientific">Hyphomonas adhaerens MHS-3</name>
    <dbReference type="NCBI Taxonomy" id="1280949"/>
    <lineage>
        <taxon>Bacteria</taxon>
        <taxon>Pseudomonadati</taxon>
        <taxon>Pseudomonadota</taxon>
        <taxon>Alphaproteobacteria</taxon>
        <taxon>Hyphomonadales</taxon>
        <taxon>Hyphomonadaceae</taxon>
        <taxon>Hyphomonas</taxon>
    </lineage>
</organism>
<name>A0A069E3Z4_9PROT</name>
<evidence type="ECO:0000256" key="1">
    <source>
        <dbReference type="ARBA" id="ARBA00006817"/>
    </source>
</evidence>
<dbReference type="eggNOG" id="COG3832">
    <property type="taxonomic scope" value="Bacteria"/>
</dbReference>